<sequence length="426" mass="46819">MQNALLRKGANCVKNSWSLSQLAAMNNINESKQIMKPTSKVADTLLTEVNNRLADQHAKCIAMIDQISGKREATPSPSTNSNGKKVIRAVNLPVIGMTSMKEFMEQATRMKRVEETVTKSLKDLEILHKDTFSITEHLLSNGKPTLERFSPADKALIAATFEQIRSRHAATVENMADIVISLRSIASNQENIILGDDLVHDFLRDRLAIQLLCDHYVGLDKCKAGGGISIQCDFEDVLTDAILESKHICDANFGIAPEVHILQESSTDNINVSLIRPWAHHVLVEILKNSMTSSVQHGSIQGSSVSPSCIYIGLNDDNGSLVCNVYDQGLGLDEKGIQRAFRFADSSASRRWDRIDEQQSYAMVRAPISSLGVGLSMSKMMMAVNGGSIHLENRMGDLAVSNNMSLSPGCTASIYFRRDDTLDLIL</sequence>
<dbReference type="Proteomes" id="UP001054902">
    <property type="component" value="Unassembled WGS sequence"/>
</dbReference>
<dbReference type="Pfam" id="PF10436">
    <property type="entry name" value="BCDHK_Adom3"/>
    <property type="match status" value="1"/>
</dbReference>
<dbReference type="SUPFAM" id="SSF55874">
    <property type="entry name" value="ATPase domain of HSP90 chaperone/DNA topoisomerase II/histidine kinase"/>
    <property type="match status" value="1"/>
</dbReference>
<evidence type="ECO:0000256" key="8">
    <source>
        <dbReference type="RuleBase" id="RU366032"/>
    </source>
</evidence>
<protein>
    <recommendedName>
        <fullName evidence="8">Protein-serine/threonine kinase</fullName>
        <ecNumber evidence="8">2.7.11.-</ecNumber>
    </recommendedName>
</protein>
<evidence type="ECO:0000256" key="1">
    <source>
        <dbReference type="ARBA" id="ARBA00006155"/>
    </source>
</evidence>
<reference evidence="10 11" key="1">
    <citation type="journal article" date="2021" name="Sci. Rep.">
        <title>The genome of the diatom Chaetoceros tenuissimus carries an ancient integrated fragment of an extant virus.</title>
        <authorList>
            <person name="Hongo Y."/>
            <person name="Kimura K."/>
            <person name="Takaki Y."/>
            <person name="Yoshida Y."/>
            <person name="Baba S."/>
            <person name="Kobayashi G."/>
            <person name="Nagasaki K."/>
            <person name="Hano T."/>
            <person name="Tomaru Y."/>
        </authorList>
    </citation>
    <scope>NUCLEOTIDE SEQUENCE [LARGE SCALE GENOMIC DNA]</scope>
    <source>
        <strain evidence="10 11">NIES-3715</strain>
    </source>
</reference>
<dbReference type="InterPro" id="IPR039028">
    <property type="entry name" value="BCKD/PDK"/>
</dbReference>
<gene>
    <name evidence="10" type="ORF">CTEN210_03826</name>
</gene>
<proteinExistence type="inferred from homology"/>
<evidence type="ECO:0000256" key="6">
    <source>
        <dbReference type="ARBA" id="ARBA00023128"/>
    </source>
</evidence>
<evidence type="ECO:0000313" key="11">
    <source>
        <dbReference type="Proteomes" id="UP001054902"/>
    </source>
</evidence>
<organism evidence="10 11">
    <name type="scientific">Chaetoceros tenuissimus</name>
    <dbReference type="NCBI Taxonomy" id="426638"/>
    <lineage>
        <taxon>Eukaryota</taxon>
        <taxon>Sar</taxon>
        <taxon>Stramenopiles</taxon>
        <taxon>Ochrophyta</taxon>
        <taxon>Bacillariophyta</taxon>
        <taxon>Coscinodiscophyceae</taxon>
        <taxon>Chaetocerotophycidae</taxon>
        <taxon>Chaetocerotales</taxon>
        <taxon>Chaetocerotaceae</taxon>
        <taxon>Chaetoceros</taxon>
    </lineage>
</organism>
<keyword evidence="4 8" id="KW-0418">Kinase</keyword>
<name>A0AAD3CK29_9STRA</name>
<evidence type="ECO:0000259" key="9">
    <source>
        <dbReference type="Pfam" id="PF10436"/>
    </source>
</evidence>
<dbReference type="Pfam" id="PF13589">
    <property type="entry name" value="HATPase_c_3"/>
    <property type="match status" value="1"/>
</dbReference>
<dbReference type="GO" id="GO:0004740">
    <property type="term" value="F:pyruvate dehydrogenase (acetyl-transferring) kinase activity"/>
    <property type="evidence" value="ECO:0007669"/>
    <property type="project" value="UniProtKB-EC"/>
</dbReference>
<dbReference type="Gene3D" id="3.30.565.10">
    <property type="entry name" value="Histidine kinase-like ATPase, C-terminal domain"/>
    <property type="match status" value="1"/>
</dbReference>
<keyword evidence="5 8" id="KW-0067">ATP-binding</keyword>
<comment type="catalytic activity">
    <reaction evidence="7">
        <text>L-seryl-[pyruvate dehydrogenase E1 alpha subunit] + ATP = O-phospho-L-seryl-[pyruvate dehydrogenase E1 alpha subunit] + ADP + H(+)</text>
        <dbReference type="Rhea" id="RHEA:23052"/>
        <dbReference type="Rhea" id="RHEA-COMP:13689"/>
        <dbReference type="Rhea" id="RHEA-COMP:13690"/>
        <dbReference type="ChEBI" id="CHEBI:15378"/>
        <dbReference type="ChEBI" id="CHEBI:29999"/>
        <dbReference type="ChEBI" id="CHEBI:30616"/>
        <dbReference type="ChEBI" id="CHEBI:83421"/>
        <dbReference type="ChEBI" id="CHEBI:456216"/>
        <dbReference type="EC" id="2.7.11.2"/>
    </reaction>
</comment>
<keyword evidence="3 8" id="KW-0547">Nucleotide-binding</keyword>
<evidence type="ECO:0000256" key="7">
    <source>
        <dbReference type="ARBA" id="ARBA00048201"/>
    </source>
</evidence>
<comment type="similarity">
    <text evidence="1 8">Belongs to the PDK/BCKDK protein kinase family.</text>
</comment>
<evidence type="ECO:0000256" key="4">
    <source>
        <dbReference type="ARBA" id="ARBA00022777"/>
    </source>
</evidence>
<dbReference type="InterPro" id="IPR036890">
    <property type="entry name" value="HATPase_C_sf"/>
</dbReference>
<dbReference type="GO" id="GO:0010906">
    <property type="term" value="P:regulation of glucose metabolic process"/>
    <property type="evidence" value="ECO:0007669"/>
    <property type="project" value="TreeGrafter"/>
</dbReference>
<evidence type="ECO:0000313" key="10">
    <source>
        <dbReference type="EMBL" id="GFH47351.1"/>
    </source>
</evidence>
<keyword evidence="11" id="KW-1185">Reference proteome</keyword>
<comment type="subcellular location">
    <subcellularLocation>
        <location evidence="8">Mitochondrion matrix</location>
    </subcellularLocation>
</comment>
<dbReference type="GO" id="GO:0005759">
    <property type="term" value="C:mitochondrial matrix"/>
    <property type="evidence" value="ECO:0007669"/>
    <property type="project" value="UniProtKB-SubCell"/>
</dbReference>
<evidence type="ECO:0000256" key="2">
    <source>
        <dbReference type="ARBA" id="ARBA00022679"/>
    </source>
</evidence>
<accession>A0AAD3CK29</accession>
<feature type="domain" description="Branched-chain alpha-ketoacid dehydrogenase kinase/Pyruvate dehydrogenase kinase N-terminal" evidence="9">
    <location>
        <begin position="108"/>
        <end position="221"/>
    </location>
</feature>
<dbReference type="AlphaFoldDB" id="A0AAD3CK29"/>
<evidence type="ECO:0000256" key="5">
    <source>
        <dbReference type="ARBA" id="ARBA00022840"/>
    </source>
</evidence>
<dbReference type="Gene3D" id="1.20.140.20">
    <property type="entry name" value="Alpha-ketoacid/pyruvate dehydrogenase kinase, N-terminal domain"/>
    <property type="match status" value="1"/>
</dbReference>
<dbReference type="PANTHER" id="PTHR11947">
    <property type="entry name" value="PYRUVATE DEHYDROGENASE KINASE"/>
    <property type="match status" value="1"/>
</dbReference>
<dbReference type="InterPro" id="IPR036784">
    <property type="entry name" value="AK/P_DHK_N_sf"/>
</dbReference>
<keyword evidence="2 8" id="KW-0808">Transferase</keyword>
<comment type="caution">
    <text evidence="10">The sequence shown here is derived from an EMBL/GenBank/DDBJ whole genome shotgun (WGS) entry which is preliminary data.</text>
</comment>
<dbReference type="EC" id="2.7.11.-" evidence="8"/>
<dbReference type="GO" id="GO:0005524">
    <property type="term" value="F:ATP binding"/>
    <property type="evidence" value="ECO:0007669"/>
    <property type="project" value="UniProtKB-UniRule"/>
</dbReference>
<dbReference type="EMBL" id="BLLK01000023">
    <property type="protein sequence ID" value="GFH47351.1"/>
    <property type="molecule type" value="Genomic_DNA"/>
</dbReference>
<keyword evidence="6 8" id="KW-0496">Mitochondrion</keyword>
<evidence type="ECO:0000256" key="3">
    <source>
        <dbReference type="ARBA" id="ARBA00022741"/>
    </source>
</evidence>
<dbReference type="InterPro" id="IPR018955">
    <property type="entry name" value="BCDHK/PDK_N"/>
</dbReference>
<dbReference type="PANTHER" id="PTHR11947:SF3">
    <property type="entry name" value="[PYRUVATE DEHYDROGENASE (ACETYL-TRANSFERRING)] KINASE, MITOCHONDRIAL"/>
    <property type="match status" value="1"/>
</dbReference>